<sequence>MITMKDFVPEKDPILREHAQEVSFPLSKEDYELATKMREFLINSQDEAMAEKYQLRPGVGVAAPQIGQSKQIFAIYIMDYDEEGNPTEPKVDQIVINPKLISHSIEEVALKDGEGCLSVRRAVPGYVPRPKRAKIKFYDLEGKEHVVKLRNYEAIVFQHELDHLKGIMFYDHINLDAPWTHAENVTII</sequence>
<organism evidence="7 8">
    <name type="scientific">Falseniella ignava</name>
    <dbReference type="NCBI Taxonomy" id="137730"/>
    <lineage>
        <taxon>Bacteria</taxon>
        <taxon>Bacillati</taxon>
        <taxon>Bacillota</taxon>
        <taxon>Bacilli</taxon>
        <taxon>Lactobacillales</taxon>
        <taxon>Aerococcaceae</taxon>
        <taxon>Falseniella</taxon>
    </lineage>
</organism>
<dbReference type="CDD" id="cd00487">
    <property type="entry name" value="Pep_deformylase"/>
    <property type="match status" value="1"/>
</dbReference>
<evidence type="ECO:0000256" key="3">
    <source>
        <dbReference type="ARBA" id="ARBA00022801"/>
    </source>
</evidence>
<dbReference type="Proteomes" id="UP000234384">
    <property type="component" value="Unassembled WGS sequence"/>
</dbReference>
<dbReference type="SUPFAM" id="SSF56420">
    <property type="entry name" value="Peptide deformylase"/>
    <property type="match status" value="1"/>
</dbReference>
<proteinExistence type="inferred from homology"/>
<feature type="active site" evidence="6">
    <location>
        <position position="160"/>
    </location>
</feature>
<keyword evidence="4 6" id="KW-0648">Protein biosynthesis</keyword>
<comment type="function">
    <text evidence="6">Removes the formyl group from the N-terminal Met of newly synthesized proteins. Requires at least a dipeptide for an efficient rate of reaction. N-terminal L-methionine is a prerequisite for activity but the enzyme has broad specificity at other positions.</text>
</comment>
<dbReference type="InterPro" id="IPR036821">
    <property type="entry name" value="Peptide_deformylase_sf"/>
</dbReference>
<dbReference type="HAMAP" id="MF_00163">
    <property type="entry name" value="Pep_deformylase"/>
    <property type="match status" value="1"/>
</dbReference>
<name>A0A2I1K1X0_9LACT</name>
<reference evidence="7 8" key="1">
    <citation type="submission" date="2017-12" db="EMBL/GenBank/DDBJ databases">
        <title>Phylogenetic diversity of female urinary microbiome.</title>
        <authorList>
            <person name="Thomas-White K."/>
            <person name="Wolfe A.J."/>
        </authorList>
    </citation>
    <scope>NUCLEOTIDE SEQUENCE [LARGE SCALE GENOMIC DNA]</scope>
    <source>
        <strain evidence="7 8">UMB0898</strain>
    </source>
</reference>
<dbReference type="PRINTS" id="PR01576">
    <property type="entry name" value="PDEFORMYLASE"/>
</dbReference>
<dbReference type="Pfam" id="PF01327">
    <property type="entry name" value="Pep_deformylase"/>
    <property type="match status" value="1"/>
</dbReference>
<keyword evidence="5 6" id="KW-0408">Iron</keyword>
<dbReference type="FunFam" id="3.90.45.10:FF:000002">
    <property type="entry name" value="Peptide deformylase"/>
    <property type="match status" value="1"/>
</dbReference>
<dbReference type="PANTHER" id="PTHR10458">
    <property type="entry name" value="PEPTIDE DEFORMYLASE"/>
    <property type="match status" value="1"/>
</dbReference>
<dbReference type="InterPro" id="IPR023635">
    <property type="entry name" value="Peptide_deformylase"/>
</dbReference>
<dbReference type="OrthoDB" id="9784988at2"/>
<evidence type="ECO:0000256" key="4">
    <source>
        <dbReference type="ARBA" id="ARBA00022917"/>
    </source>
</evidence>
<dbReference type="EMBL" id="PKHE01000006">
    <property type="protein sequence ID" value="PKY89597.1"/>
    <property type="molecule type" value="Genomic_DNA"/>
</dbReference>
<dbReference type="PANTHER" id="PTHR10458:SF8">
    <property type="entry name" value="PEPTIDE DEFORMYLASE 2"/>
    <property type="match status" value="1"/>
</dbReference>
<comment type="caution">
    <text evidence="7">The sequence shown here is derived from an EMBL/GenBank/DDBJ whole genome shotgun (WGS) entry which is preliminary data.</text>
</comment>
<accession>A0A2I1K1X0</accession>
<evidence type="ECO:0000313" key="8">
    <source>
        <dbReference type="Proteomes" id="UP000234384"/>
    </source>
</evidence>
<evidence type="ECO:0000256" key="5">
    <source>
        <dbReference type="ARBA" id="ARBA00023004"/>
    </source>
</evidence>
<dbReference type="EC" id="3.5.1.88" evidence="6"/>
<dbReference type="AlphaFoldDB" id="A0A2I1K1X0"/>
<dbReference type="GO" id="GO:0042586">
    <property type="term" value="F:peptide deformylase activity"/>
    <property type="evidence" value="ECO:0007669"/>
    <property type="project" value="UniProtKB-UniRule"/>
</dbReference>
<dbReference type="Gene3D" id="3.90.45.10">
    <property type="entry name" value="Peptide deformylase"/>
    <property type="match status" value="1"/>
</dbReference>
<evidence type="ECO:0000313" key="7">
    <source>
        <dbReference type="EMBL" id="PKY89597.1"/>
    </source>
</evidence>
<dbReference type="GO" id="GO:0006412">
    <property type="term" value="P:translation"/>
    <property type="evidence" value="ECO:0007669"/>
    <property type="project" value="UniProtKB-UniRule"/>
</dbReference>
<dbReference type="PIRSF" id="PIRSF004749">
    <property type="entry name" value="Pep_def"/>
    <property type="match status" value="1"/>
</dbReference>
<dbReference type="RefSeq" id="WP_101954090.1">
    <property type="nucleotide sequence ID" value="NZ_PKHE01000006.1"/>
</dbReference>
<dbReference type="GO" id="GO:0046872">
    <property type="term" value="F:metal ion binding"/>
    <property type="evidence" value="ECO:0007669"/>
    <property type="project" value="UniProtKB-KW"/>
</dbReference>
<feature type="binding site" evidence="6">
    <location>
        <position position="116"/>
    </location>
    <ligand>
        <name>Fe cation</name>
        <dbReference type="ChEBI" id="CHEBI:24875"/>
    </ligand>
</feature>
<dbReference type="NCBIfam" id="TIGR00079">
    <property type="entry name" value="pept_deformyl"/>
    <property type="match status" value="1"/>
</dbReference>
<comment type="similarity">
    <text evidence="1 6">Belongs to the polypeptide deformylase family.</text>
</comment>
<evidence type="ECO:0000256" key="2">
    <source>
        <dbReference type="ARBA" id="ARBA00022723"/>
    </source>
</evidence>
<evidence type="ECO:0000256" key="1">
    <source>
        <dbReference type="ARBA" id="ARBA00010759"/>
    </source>
</evidence>
<gene>
    <name evidence="6" type="primary">def</name>
    <name evidence="7" type="ORF">CYJ57_03485</name>
</gene>
<protein>
    <recommendedName>
        <fullName evidence="6">Peptide deformylase</fullName>
        <shortName evidence="6">PDF</shortName>
        <ecNumber evidence="6">3.5.1.88</ecNumber>
    </recommendedName>
    <alternativeName>
        <fullName evidence="6">Polypeptide deformylase</fullName>
    </alternativeName>
</protein>
<keyword evidence="2 6" id="KW-0479">Metal-binding</keyword>
<keyword evidence="3 6" id="KW-0378">Hydrolase</keyword>
<comment type="catalytic activity">
    <reaction evidence="6">
        <text>N-terminal N-formyl-L-methionyl-[peptide] + H2O = N-terminal L-methionyl-[peptide] + formate</text>
        <dbReference type="Rhea" id="RHEA:24420"/>
        <dbReference type="Rhea" id="RHEA-COMP:10639"/>
        <dbReference type="Rhea" id="RHEA-COMP:10640"/>
        <dbReference type="ChEBI" id="CHEBI:15377"/>
        <dbReference type="ChEBI" id="CHEBI:15740"/>
        <dbReference type="ChEBI" id="CHEBI:49298"/>
        <dbReference type="ChEBI" id="CHEBI:64731"/>
        <dbReference type="EC" id="3.5.1.88"/>
    </reaction>
</comment>
<comment type="cofactor">
    <cofactor evidence="6">
        <name>Fe(2+)</name>
        <dbReference type="ChEBI" id="CHEBI:29033"/>
    </cofactor>
    <text evidence="6">Binds 1 Fe(2+) ion.</text>
</comment>
<evidence type="ECO:0000256" key="6">
    <source>
        <dbReference type="HAMAP-Rule" id="MF_00163"/>
    </source>
</evidence>
<feature type="binding site" evidence="6">
    <location>
        <position position="159"/>
    </location>
    <ligand>
        <name>Fe cation</name>
        <dbReference type="ChEBI" id="CHEBI:24875"/>
    </ligand>
</feature>
<feature type="binding site" evidence="6">
    <location>
        <position position="163"/>
    </location>
    <ligand>
        <name>Fe cation</name>
        <dbReference type="ChEBI" id="CHEBI:24875"/>
    </ligand>
</feature>